<keyword evidence="2" id="KW-1185">Reference proteome</keyword>
<accession>A0A8E2AKI9</accession>
<name>A0A8E2AKI9_9APHY</name>
<dbReference type="AlphaFoldDB" id="A0A8E2AKI9"/>
<organism evidence="1 2">
    <name type="scientific">Obba rivulosa</name>
    <dbReference type="NCBI Taxonomy" id="1052685"/>
    <lineage>
        <taxon>Eukaryota</taxon>
        <taxon>Fungi</taxon>
        <taxon>Dikarya</taxon>
        <taxon>Basidiomycota</taxon>
        <taxon>Agaricomycotina</taxon>
        <taxon>Agaricomycetes</taxon>
        <taxon>Polyporales</taxon>
        <taxon>Gelatoporiaceae</taxon>
        <taxon>Obba</taxon>
    </lineage>
</organism>
<dbReference type="EMBL" id="KV722612">
    <property type="protein sequence ID" value="OCH85054.1"/>
    <property type="molecule type" value="Genomic_DNA"/>
</dbReference>
<reference evidence="1 2" key="1">
    <citation type="submission" date="2016-07" db="EMBL/GenBank/DDBJ databases">
        <title>Draft genome of the white-rot fungus Obba rivulosa 3A-2.</title>
        <authorList>
            <consortium name="DOE Joint Genome Institute"/>
            <person name="Miettinen O."/>
            <person name="Riley R."/>
            <person name="Acob R."/>
            <person name="Barry K."/>
            <person name="Cullen D."/>
            <person name="De Vries R."/>
            <person name="Hainaut M."/>
            <person name="Hatakka A."/>
            <person name="Henrissat B."/>
            <person name="Hilden K."/>
            <person name="Kuo R."/>
            <person name="Labutti K."/>
            <person name="Lipzen A."/>
            <person name="Makela M.R."/>
            <person name="Sandor L."/>
            <person name="Spatafora J.W."/>
            <person name="Grigoriev I.V."/>
            <person name="Hibbett D.S."/>
        </authorList>
    </citation>
    <scope>NUCLEOTIDE SEQUENCE [LARGE SCALE GENOMIC DNA]</scope>
    <source>
        <strain evidence="1 2">3A-2</strain>
    </source>
</reference>
<sequence>MVERNEGARISESLQQDCIRTADCCYVARYKAPVLLCKPSPTVLHLLASTRVVVCQRANNLPRVVQHSGFTKLRARTWLPTGLSMYPHLSSFGYSIFYVINTSSRNLLCIRLWIRRKCAWLSAVSRA</sequence>
<gene>
    <name evidence="1" type="ORF">OBBRIDRAFT_798573</name>
</gene>
<dbReference type="Proteomes" id="UP000250043">
    <property type="component" value="Unassembled WGS sequence"/>
</dbReference>
<evidence type="ECO:0000313" key="1">
    <source>
        <dbReference type="EMBL" id="OCH85054.1"/>
    </source>
</evidence>
<protein>
    <submittedName>
        <fullName evidence="1">Uncharacterized protein</fullName>
    </submittedName>
</protein>
<proteinExistence type="predicted"/>
<evidence type="ECO:0000313" key="2">
    <source>
        <dbReference type="Proteomes" id="UP000250043"/>
    </source>
</evidence>